<dbReference type="GO" id="GO:0003677">
    <property type="term" value="F:DNA binding"/>
    <property type="evidence" value="ECO:0007669"/>
    <property type="project" value="UniProtKB-KW"/>
</dbReference>
<reference evidence="3" key="1">
    <citation type="submission" date="2019-09" db="EMBL/GenBank/DDBJ databases">
        <title>Characterisation of the sponge microbiome using genome-centric metagenomics.</title>
        <authorList>
            <person name="Engelberts J.P."/>
            <person name="Robbins S.J."/>
            <person name="De Goeij J.M."/>
            <person name="Aranda M."/>
            <person name="Bell S.C."/>
            <person name="Webster N.S."/>
        </authorList>
    </citation>
    <scope>NUCLEOTIDE SEQUENCE</scope>
    <source>
        <strain evidence="3">SB0662_bin_9</strain>
    </source>
</reference>
<keyword evidence="1" id="KW-0238">DNA-binding</keyword>
<evidence type="ECO:0000256" key="1">
    <source>
        <dbReference type="ARBA" id="ARBA00023125"/>
    </source>
</evidence>
<evidence type="ECO:0000313" key="3">
    <source>
        <dbReference type="EMBL" id="MYD89597.1"/>
    </source>
</evidence>
<dbReference type="NCBIfam" id="TIGR02607">
    <property type="entry name" value="antidote_HigA"/>
    <property type="match status" value="1"/>
</dbReference>
<evidence type="ECO:0000259" key="2">
    <source>
        <dbReference type="PROSITE" id="PS50943"/>
    </source>
</evidence>
<dbReference type="InterPro" id="IPR013430">
    <property type="entry name" value="Toxin_antidote_HigA"/>
</dbReference>
<dbReference type="InterPro" id="IPR010982">
    <property type="entry name" value="Lambda_DNA-bd_dom_sf"/>
</dbReference>
<sequence>MISKPSSTWSDMPIPPGEILAEELEARGMTQRELAVRLGRPVQVVNEIVNAKKAITPDTALELEMVLGIDAYYWANLESLYRMTLARQRAQDDLVAGVAALDCYPIREMTKRGWIKAGLDKPGKVKALQMFLGMAVVEPRAYTEAIGFRITEAAQRKASLGALSVWLRKGELEAQNACTATYDAEIFRQALLDIRRLTLQPLKEFIPTMSALCVGAGVAFCLVPELPRSGANGVARWLPDGQALIQMSLRHKWADVFWFSFFHEACHILRHRTQRRIVVDGLGGDPALTEMETEADAFASDMLIPPGSWQDFCNDGEFSLAATREFARYVEIAPFIVVGRLQKEKWIGYNQLATLKTRYEWSDL</sequence>
<dbReference type="SUPFAM" id="SSF47413">
    <property type="entry name" value="lambda repressor-like DNA-binding domains"/>
    <property type="match status" value="1"/>
</dbReference>
<proteinExistence type="predicted"/>
<dbReference type="AlphaFoldDB" id="A0A6B1DQV1"/>
<comment type="caution">
    <text evidence="3">The sequence shown here is derived from an EMBL/GenBank/DDBJ whole genome shotgun (WGS) entry which is preliminary data.</text>
</comment>
<dbReference type="EMBL" id="VXPY01000030">
    <property type="protein sequence ID" value="MYD89597.1"/>
    <property type="molecule type" value="Genomic_DNA"/>
</dbReference>
<feature type="domain" description="HTH cro/C1-type" evidence="2">
    <location>
        <begin position="20"/>
        <end position="74"/>
    </location>
</feature>
<dbReference type="Pfam" id="PF01381">
    <property type="entry name" value="HTH_3"/>
    <property type="match status" value="1"/>
</dbReference>
<dbReference type="InterPro" id="IPR001387">
    <property type="entry name" value="Cro/C1-type_HTH"/>
</dbReference>
<name>A0A6B1DQV1_9CHLR</name>
<dbReference type="SMART" id="SM00530">
    <property type="entry name" value="HTH_XRE"/>
    <property type="match status" value="1"/>
</dbReference>
<gene>
    <name evidence="3" type="ORF">F4Y08_04535</name>
</gene>
<dbReference type="CDD" id="cd00093">
    <property type="entry name" value="HTH_XRE"/>
    <property type="match status" value="1"/>
</dbReference>
<protein>
    <submittedName>
        <fullName evidence="3">HigA family addiction module antidote protein</fullName>
    </submittedName>
</protein>
<accession>A0A6B1DQV1</accession>
<dbReference type="PANTHER" id="PTHR36924:SF1">
    <property type="entry name" value="ANTITOXIN HIGA-1"/>
    <property type="match status" value="1"/>
</dbReference>
<organism evidence="3">
    <name type="scientific">Caldilineaceae bacterium SB0662_bin_9</name>
    <dbReference type="NCBI Taxonomy" id="2605258"/>
    <lineage>
        <taxon>Bacteria</taxon>
        <taxon>Bacillati</taxon>
        <taxon>Chloroflexota</taxon>
        <taxon>Caldilineae</taxon>
        <taxon>Caldilineales</taxon>
        <taxon>Caldilineaceae</taxon>
    </lineage>
</organism>
<dbReference type="PROSITE" id="PS50943">
    <property type="entry name" value="HTH_CROC1"/>
    <property type="match status" value="1"/>
</dbReference>
<dbReference type="PANTHER" id="PTHR36924">
    <property type="entry name" value="ANTITOXIN HIGA-1"/>
    <property type="match status" value="1"/>
</dbReference>
<dbReference type="Gene3D" id="1.10.260.40">
    <property type="entry name" value="lambda repressor-like DNA-binding domains"/>
    <property type="match status" value="1"/>
</dbReference>